<keyword evidence="4 5" id="KW-0862">Zinc</keyword>
<feature type="zinc finger region" description="C3H1-type" evidence="5">
    <location>
        <begin position="85"/>
        <end position="112"/>
    </location>
</feature>
<feature type="zinc finger region" description="C3H1-type" evidence="5">
    <location>
        <begin position="50"/>
        <end position="77"/>
    </location>
</feature>
<feature type="compositionally biased region" description="Basic residues" evidence="6">
    <location>
        <begin position="15"/>
        <end position="26"/>
    </location>
</feature>
<feature type="zinc finger region" description="C3H1-type" evidence="5">
    <location>
        <begin position="120"/>
        <end position="147"/>
    </location>
</feature>
<dbReference type="InterPro" id="IPR007201">
    <property type="entry name" value="Mei2-like_Rrm_C"/>
</dbReference>
<dbReference type="PROSITE" id="PS50103">
    <property type="entry name" value="ZF_C3H1"/>
    <property type="match status" value="3"/>
</dbReference>
<accession>A0A1Q9CQQ8</accession>
<evidence type="ECO:0000256" key="5">
    <source>
        <dbReference type="PROSITE-ProRule" id="PRU00723"/>
    </source>
</evidence>
<evidence type="ECO:0000313" key="8">
    <source>
        <dbReference type="EMBL" id="OLP85235.1"/>
    </source>
</evidence>
<evidence type="ECO:0000256" key="6">
    <source>
        <dbReference type="SAM" id="MobiDB-lite"/>
    </source>
</evidence>
<keyword evidence="3 5" id="KW-0863">Zinc-finger</keyword>
<reference evidence="8 9" key="1">
    <citation type="submission" date="2016-02" db="EMBL/GenBank/DDBJ databases">
        <title>Genome analysis of coral dinoflagellate symbionts highlights evolutionary adaptations to a symbiotic lifestyle.</title>
        <authorList>
            <person name="Aranda M."/>
            <person name="Li Y."/>
            <person name="Liew Y.J."/>
            <person name="Baumgarten S."/>
            <person name="Simakov O."/>
            <person name="Wilson M."/>
            <person name="Piel J."/>
            <person name="Ashoor H."/>
            <person name="Bougouffa S."/>
            <person name="Bajic V.B."/>
            <person name="Ryu T."/>
            <person name="Ravasi T."/>
            <person name="Bayer T."/>
            <person name="Micklem G."/>
            <person name="Kim H."/>
            <person name="Bhak J."/>
            <person name="Lajeunesse T.C."/>
            <person name="Voolstra C.R."/>
        </authorList>
    </citation>
    <scope>NUCLEOTIDE SEQUENCE [LARGE SCALE GENOMIC DNA]</scope>
    <source>
        <strain evidence="8 9">CCMP2467</strain>
    </source>
</reference>
<dbReference type="Proteomes" id="UP000186817">
    <property type="component" value="Unassembled WGS sequence"/>
</dbReference>
<feature type="region of interest" description="Disordered" evidence="6">
    <location>
        <begin position="15"/>
        <end position="35"/>
    </location>
</feature>
<dbReference type="EMBL" id="LSRX01000987">
    <property type="protein sequence ID" value="OLP85235.1"/>
    <property type="molecule type" value="Genomic_DNA"/>
</dbReference>
<feature type="region of interest" description="Disordered" evidence="6">
    <location>
        <begin position="152"/>
        <end position="285"/>
    </location>
</feature>
<keyword evidence="2" id="KW-0677">Repeat</keyword>
<organism evidence="8 9">
    <name type="scientific">Symbiodinium microadriaticum</name>
    <name type="common">Dinoflagellate</name>
    <name type="synonym">Zooxanthella microadriatica</name>
    <dbReference type="NCBI Taxonomy" id="2951"/>
    <lineage>
        <taxon>Eukaryota</taxon>
        <taxon>Sar</taxon>
        <taxon>Alveolata</taxon>
        <taxon>Dinophyceae</taxon>
        <taxon>Suessiales</taxon>
        <taxon>Symbiodiniaceae</taxon>
        <taxon>Symbiodinium</taxon>
    </lineage>
</organism>
<evidence type="ECO:0000259" key="7">
    <source>
        <dbReference type="PROSITE" id="PS50103"/>
    </source>
</evidence>
<dbReference type="PANTHER" id="PTHR12547:SF18">
    <property type="entry name" value="PROTEIN TIS11"/>
    <property type="match status" value="1"/>
</dbReference>
<evidence type="ECO:0000256" key="1">
    <source>
        <dbReference type="ARBA" id="ARBA00022723"/>
    </source>
</evidence>
<dbReference type="InterPro" id="IPR035979">
    <property type="entry name" value="RBD_domain_sf"/>
</dbReference>
<feature type="domain" description="C3H1-type" evidence="7">
    <location>
        <begin position="50"/>
        <end position="77"/>
    </location>
</feature>
<dbReference type="PANTHER" id="PTHR12547">
    <property type="entry name" value="CCCH ZINC FINGER/TIS11-RELATED"/>
    <property type="match status" value="1"/>
</dbReference>
<dbReference type="SUPFAM" id="SSF90229">
    <property type="entry name" value="CCCH zinc finger"/>
    <property type="match status" value="3"/>
</dbReference>
<name>A0A1Q9CQQ8_SYMMI</name>
<evidence type="ECO:0000256" key="2">
    <source>
        <dbReference type="ARBA" id="ARBA00022737"/>
    </source>
</evidence>
<sequence length="633" mass="68265">MCLCTSDYLKVRRRERRAAHAKRAKRSGLMTDPPPAAVYPSLRHKQVRQLQKTEMCKFHMLNRCGKGPNCSFAHDVAEIRDKPNLNRTSMCKTFLLTGNCDKPQCAFAHDERELRTTEGFFKTKLCRFANRGRCKHGFACRFAHSTQELLPEEKPAGPQSQDMPPVPFGMTLQQEPSVDARPDVHGAPGRGSRSQMRARIVDDGRQQAPSETNTSGSDSMSEQRTTRDEASDQSTRADTSASVPTPEGSGDSGPEETANASPGADSPQERPRQRRGGERPQARHCTTMMLTNVPPFLTQGALISLLEDLSTYMRGAFDFFYCPWDPYQDRNLGYAIVNFFMRSVAAEFEKQWANQPLLPGTHGSKRLRIMPATLQGRAANLRHFSGFSLAHHVDPRFRPLVRAGPKENLQPMALSEEIRDAENQNKQGAVAFECNLQPLGQGQGPQGPGQQDTAPAGTAGGVGGGAGLPHAHAWSSEVLAAVASRSTPAPALASQTLEQAALLADPTTSQALMMLLANTRNVPPVADGMSAGLGQLPLRPTMGPVTSANLAALRDPQVPMVSATASDLLASCNLIMPPGTGGTNPAVPAAATGTALRVPLFPPTLSGLGDSTQLQLQYLQQLEAFGAYPDTGM</sequence>
<dbReference type="GO" id="GO:0008270">
    <property type="term" value="F:zinc ion binding"/>
    <property type="evidence" value="ECO:0007669"/>
    <property type="project" value="UniProtKB-KW"/>
</dbReference>
<dbReference type="InterPro" id="IPR000571">
    <property type="entry name" value="Znf_CCCH"/>
</dbReference>
<feature type="compositionally biased region" description="Gly residues" evidence="6">
    <location>
        <begin position="458"/>
        <end position="467"/>
    </location>
</feature>
<dbReference type="Gene3D" id="4.10.1000.10">
    <property type="entry name" value="Zinc finger, CCCH-type"/>
    <property type="match status" value="3"/>
</dbReference>
<evidence type="ECO:0000256" key="4">
    <source>
        <dbReference type="ARBA" id="ARBA00022833"/>
    </source>
</evidence>
<feature type="compositionally biased region" description="Basic and acidic residues" evidence="6">
    <location>
        <begin position="267"/>
        <end position="281"/>
    </location>
</feature>
<dbReference type="Pfam" id="PF04059">
    <property type="entry name" value="RRM_2"/>
    <property type="match status" value="1"/>
</dbReference>
<evidence type="ECO:0000313" key="9">
    <source>
        <dbReference type="Proteomes" id="UP000186817"/>
    </source>
</evidence>
<keyword evidence="1 5" id="KW-0479">Metal-binding</keyword>
<feature type="compositionally biased region" description="Polar residues" evidence="6">
    <location>
        <begin position="232"/>
        <end position="243"/>
    </location>
</feature>
<feature type="compositionally biased region" description="Low complexity" evidence="6">
    <location>
        <begin position="448"/>
        <end position="457"/>
    </location>
</feature>
<comment type="caution">
    <text evidence="8">The sequence shown here is derived from an EMBL/GenBank/DDBJ whole genome shotgun (WGS) entry which is preliminary data.</text>
</comment>
<dbReference type="SMART" id="SM00356">
    <property type="entry name" value="ZnF_C3H1"/>
    <property type="match status" value="3"/>
</dbReference>
<dbReference type="AlphaFoldDB" id="A0A1Q9CQQ8"/>
<feature type="domain" description="C3H1-type" evidence="7">
    <location>
        <begin position="85"/>
        <end position="112"/>
    </location>
</feature>
<gene>
    <name evidence="8" type="primary">ML5</name>
    <name evidence="8" type="ORF">AK812_SmicGene33801</name>
</gene>
<protein>
    <submittedName>
        <fullName evidence="8">Protein MEI2-like 5</fullName>
    </submittedName>
</protein>
<dbReference type="OrthoDB" id="415459at2759"/>
<feature type="domain" description="C3H1-type" evidence="7">
    <location>
        <begin position="120"/>
        <end position="147"/>
    </location>
</feature>
<dbReference type="InterPro" id="IPR045877">
    <property type="entry name" value="ZFP36-like"/>
</dbReference>
<keyword evidence="9" id="KW-1185">Reference proteome</keyword>
<proteinExistence type="predicted"/>
<evidence type="ECO:0000256" key="3">
    <source>
        <dbReference type="ARBA" id="ARBA00022771"/>
    </source>
</evidence>
<feature type="compositionally biased region" description="Polar residues" evidence="6">
    <location>
        <begin position="207"/>
        <end position="223"/>
    </location>
</feature>
<dbReference type="GO" id="GO:0003729">
    <property type="term" value="F:mRNA binding"/>
    <property type="evidence" value="ECO:0007669"/>
    <property type="project" value="InterPro"/>
</dbReference>
<dbReference type="InterPro" id="IPR036855">
    <property type="entry name" value="Znf_CCCH_sf"/>
</dbReference>
<feature type="region of interest" description="Disordered" evidence="6">
    <location>
        <begin position="437"/>
        <end position="468"/>
    </location>
</feature>
<dbReference type="SUPFAM" id="SSF54928">
    <property type="entry name" value="RNA-binding domain, RBD"/>
    <property type="match status" value="1"/>
</dbReference>